<dbReference type="EMBL" id="CAADRA010000056">
    <property type="protein sequence ID" value="VFT78114.1"/>
    <property type="molecule type" value="Genomic_DNA"/>
</dbReference>
<reference evidence="2 3" key="1">
    <citation type="submission" date="2019-03" db="EMBL/GenBank/DDBJ databases">
        <authorList>
            <person name="Gaulin E."/>
            <person name="Dumas B."/>
        </authorList>
    </citation>
    <scope>NUCLEOTIDE SEQUENCE [LARGE SCALE GENOMIC DNA]</scope>
    <source>
        <strain evidence="2">CBS 568.67</strain>
    </source>
</reference>
<dbReference type="Proteomes" id="UP000332933">
    <property type="component" value="Unassembled WGS sequence"/>
</dbReference>
<dbReference type="EMBL" id="VJMH01000056">
    <property type="protein sequence ID" value="KAF0719651.1"/>
    <property type="molecule type" value="Genomic_DNA"/>
</dbReference>
<dbReference type="InterPro" id="IPR036770">
    <property type="entry name" value="Ankyrin_rpt-contain_sf"/>
</dbReference>
<dbReference type="PANTHER" id="PTHR46586">
    <property type="entry name" value="ANKYRIN REPEAT-CONTAINING PROTEIN"/>
    <property type="match status" value="1"/>
</dbReference>
<proteinExistence type="predicted"/>
<accession>A0A485K918</accession>
<dbReference type="Gene3D" id="1.25.40.20">
    <property type="entry name" value="Ankyrin repeat-containing domain"/>
    <property type="match status" value="1"/>
</dbReference>
<organism evidence="2 3">
    <name type="scientific">Aphanomyces stellatus</name>
    <dbReference type="NCBI Taxonomy" id="120398"/>
    <lineage>
        <taxon>Eukaryota</taxon>
        <taxon>Sar</taxon>
        <taxon>Stramenopiles</taxon>
        <taxon>Oomycota</taxon>
        <taxon>Saprolegniomycetes</taxon>
        <taxon>Saprolegniales</taxon>
        <taxon>Verrucalvaceae</taxon>
        <taxon>Aphanomyces</taxon>
    </lineage>
</organism>
<evidence type="ECO:0000313" key="3">
    <source>
        <dbReference type="Proteomes" id="UP000332933"/>
    </source>
</evidence>
<evidence type="ECO:0000313" key="2">
    <source>
        <dbReference type="EMBL" id="VFT78114.1"/>
    </source>
</evidence>
<name>A0A485K918_9STRA</name>
<keyword evidence="3" id="KW-1185">Reference proteome</keyword>
<protein>
    <submittedName>
        <fullName evidence="2">Aste57867_890 protein</fullName>
    </submittedName>
</protein>
<evidence type="ECO:0000313" key="1">
    <source>
        <dbReference type="EMBL" id="KAF0719651.1"/>
    </source>
</evidence>
<dbReference type="AlphaFoldDB" id="A0A485K918"/>
<reference evidence="1" key="2">
    <citation type="submission" date="2019-06" db="EMBL/GenBank/DDBJ databases">
        <title>Genomics analysis of Aphanomyces spp. identifies a new class of oomycete effector associated with host adaptation.</title>
        <authorList>
            <person name="Gaulin E."/>
        </authorList>
    </citation>
    <scope>NUCLEOTIDE SEQUENCE</scope>
    <source>
        <strain evidence="1">CBS 578.67</strain>
    </source>
</reference>
<sequence length="618" mass="69371">MRPFLTLPSVSWPEEHMAAFWSFTDDNRAPLREVADMVEKFIAPWLAEYSVNRITYLFDCLAKVREPILVWAAYTGRLDVLVGVHDRYDLGLCSDNLLVAGMAHLDVLTYLHNIGYQAKAGHAAEQAAIHGHESSLKFLLPSFQVAPGWLGEKAVAGISCRGHSHIFSLLLTQLVGTPHLLHLATTFAASYSHMSLANWLHSQWMHLNLPLALHENALNDALWIASSGGFLDGLQWLMQVFVVDTTELVEAVTLCLSSATRYGHHAVVDWLVPQATPRVITDIFFRDDIDGTLLIAAIDPTIEIDADDVANAMYSWSLDKLQRVLDTFESLHRPGPTRTATLKTWLFKAVTDGRVEFVPWLVECLDPDDVRSVVCFQRALFRGMHKGGVPLLVLFESMDMHLPHDVMDITMYVSLRQEPDKSMLPSWLEDNDNGGLDDTNQVARWCMTRRGGRVATLGRLLVRLSQGKKTFEQFNLLYATWLPLADDASKQAVLKSCVQTTNHEIFQFLESRVPSYPHMFVFIAMTRRLGPIRRCLGILADSMTPDELLRVQCDALVESAAAGYSRVMQFLATQIDGQNQAAIIRAREAAVAHGKTAMVSLLRDLEQQYKQIGMYNQI</sequence>
<dbReference type="PANTHER" id="PTHR46586:SF3">
    <property type="entry name" value="ANKYRIN REPEAT-CONTAINING PROTEIN"/>
    <property type="match status" value="1"/>
</dbReference>
<dbReference type="InterPro" id="IPR052050">
    <property type="entry name" value="SecEffector_AnkRepeat"/>
</dbReference>
<gene>
    <name evidence="2" type="primary">Aste57867_890</name>
    <name evidence="1" type="ORF">As57867_000889</name>
    <name evidence="2" type="ORF">ASTE57867_890</name>
</gene>